<dbReference type="GeneID" id="65310442"/>
<dbReference type="AlphaFoldDB" id="A0A1H0MBB7"/>
<dbReference type="RefSeq" id="WP_089965254.1">
    <property type="nucleotide sequence ID" value="NZ_CP071376.1"/>
</dbReference>
<name>A0A1H0MBB7_9CLOT</name>
<dbReference type="OrthoDB" id="9779761at2"/>
<protein>
    <submittedName>
        <fullName evidence="1">Uncharacterized protein</fullName>
    </submittedName>
</protein>
<reference evidence="1 2" key="1">
    <citation type="submission" date="2016-10" db="EMBL/GenBank/DDBJ databases">
        <authorList>
            <person name="de Groot N.N."/>
        </authorList>
    </citation>
    <scope>NUCLEOTIDE SEQUENCE [LARGE SCALE GENOMIC DNA]</scope>
    <source>
        <strain evidence="1 2">DSM 12272</strain>
    </source>
</reference>
<accession>A0A1H0MBB7</accession>
<proteinExistence type="predicted"/>
<evidence type="ECO:0000313" key="2">
    <source>
        <dbReference type="Proteomes" id="UP000198597"/>
    </source>
</evidence>
<evidence type="ECO:0000313" key="1">
    <source>
        <dbReference type="EMBL" id="SDO77749.1"/>
    </source>
</evidence>
<organism evidence="1 2">
    <name type="scientific">Clostridium gasigenes</name>
    <dbReference type="NCBI Taxonomy" id="94869"/>
    <lineage>
        <taxon>Bacteria</taxon>
        <taxon>Bacillati</taxon>
        <taxon>Bacillota</taxon>
        <taxon>Clostridia</taxon>
        <taxon>Eubacteriales</taxon>
        <taxon>Clostridiaceae</taxon>
        <taxon>Clostridium</taxon>
    </lineage>
</organism>
<dbReference type="Proteomes" id="UP000198597">
    <property type="component" value="Unassembled WGS sequence"/>
</dbReference>
<dbReference type="EMBL" id="FNJM01000001">
    <property type="protein sequence ID" value="SDO77749.1"/>
    <property type="molecule type" value="Genomic_DNA"/>
</dbReference>
<gene>
    <name evidence="1" type="ORF">SAMN04488529_101397</name>
</gene>
<keyword evidence="2" id="KW-1185">Reference proteome</keyword>
<sequence length="97" mass="11148">MDLKKALNSVGKGSFIKFYYEYKAYADAPSEAKKQELGKKLLEKNPNAKAIEGQFIRIDYATSIFNNKMEKEALTQILESNVSDIIKERTRELRGRI</sequence>